<comment type="similarity">
    <text evidence="1">Belongs to the ABC transporter superfamily.</text>
</comment>
<evidence type="ECO:0000313" key="6">
    <source>
        <dbReference type="EMBL" id="MDQ0321088.1"/>
    </source>
</evidence>
<name>A0ABU0BS69_9HYPH</name>
<proteinExistence type="inferred from homology"/>
<keyword evidence="7" id="KW-1185">Reference proteome</keyword>
<dbReference type="InterPro" id="IPR050093">
    <property type="entry name" value="ABC_SmlMolc_Importer"/>
</dbReference>
<evidence type="ECO:0000256" key="3">
    <source>
        <dbReference type="ARBA" id="ARBA00022741"/>
    </source>
</evidence>
<dbReference type="InterPro" id="IPR003439">
    <property type="entry name" value="ABC_transporter-like_ATP-bd"/>
</dbReference>
<dbReference type="InterPro" id="IPR003593">
    <property type="entry name" value="AAA+_ATPase"/>
</dbReference>
<dbReference type="Proteomes" id="UP001230207">
    <property type="component" value="Unassembled WGS sequence"/>
</dbReference>
<organism evidence="6 7">
    <name type="scientific">Pararhizobium capsulatum DSM 1112</name>
    <dbReference type="NCBI Taxonomy" id="1121113"/>
    <lineage>
        <taxon>Bacteria</taxon>
        <taxon>Pseudomonadati</taxon>
        <taxon>Pseudomonadota</taxon>
        <taxon>Alphaproteobacteria</taxon>
        <taxon>Hyphomicrobiales</taxon>
        <taxon>Rhizobiaceae</taxon>
        <taxon>Rhizobium/Agrobacterium group</taxon>
        <taxon>Pararhizobium</taxon>
    </lineage>
</organism>
<dbReference type="Pfam" id="PF08402">
    <property type="entry name" value="TOBE_2"/>
    <property type="match status" value="1"/>
</dbReference>
<dbReference type="InterPro" id="IPR013611">
    <property type="entry name" value="Transp-assoc_OB_typ2"/>
</dbReference>
<dbReference type="InterPro" id="IPR012340">
    <property type="entry name" value="NA-bd_OB-fold"/>
</dbReference>
<dbReference type="InterPro" id="IPR008995">
    <property type="entry name" value="Mo/tungstate-bd_C_term_dom"/>
</dbReference>
<dbReference type="Gene3D" id="2.40.50.140">
    <property type="entry name" value="Nucleic acid-binding proteins"/>
    <property type="match status" value="1"/>
</dbReference>
<dbReference type="PANTHER" id="PTHR42781:SF4">
    <property type="entry name" value="SPERMIDINE_PUTRESCINE IMPORT ATP-BINDING PROTEIN POTA"/>
    <property type="match status" value="1"/>
</dbReference>
<dbReference type="GO" id="GO:0005524">
    <property type="term" value="F:ATP binding"/>
    <property type="evidence" value="ECO:0007669"/>
    <property type="project" value="UniProtKB-KW"/>
</dbReference>
<dbReference type="InterPro" id="IPR027417">
    <property type="entry name" value="P-loop_NTPase"/>
</dbReference>
<dbReference type="InterPro" id="IPR017871">
    <property type="entry name" value="ABC_transporter-like_CS"/>
</dbReference>
<accession>A0ABU0BS69</accession>
<keyword evidence="2" id="KW-0813">Transport</keyword>
<dbReference type="Gene3D" id="2.40.50.100">
    <property type="match status" value="1"/>
</dbReference>
<dbReference type="PROSITE" id="PS00211">
    <property type="entry name" value="ABC_TRANSPORTER_1"/>
    <property type="match status" value="1"/>
</dbReference>
<dbReference type="PROSITE" id="PS50893">
    <property type="entry name" value="ABC_TRANSPORTER_2"/>
    <property type="match status" value="1"/>
</dbReference>
<dbReference type="SUPFAM" id="SSF50331">
    <property type="entry name" value="MOP-like"/>
    <property type="match status" value="1"/>
</dbReference>
<evidence type="ECO:0000256" key="2">
    <source>
        <dbReference type="ARBA" id="ARBA00022448"/>
    </source>
</evidence>
<evidence type="ECO:0000313" key="7">
    <source>
        <dbReference type="Proteomes" id="UP001230207"/>
    </source>
</evidence>
<gene>
    <name evidence="6" type="ORF">QO002_003226</name>
</gene>
<evidence type="ECO:0000256" key="4">
    <source>
        <dbReference type="ARBA" id="ARBA00022840"/>
    </source>
</evidence>
<evidence type="ECO:0000259" key="5">
    <source>
        <dbReference type="PROSITE" id="PS50893"/>
    </source>
</evidence>
<dbReference type="Pfam" id="PF00005">
    <property type="entry name" value="ABC_tran"/>
    <property type="match status" value="1"/>
</dbReference>
<dbReference type="SUPFAM" id="SSF52540">
    <property type="entry name" value="P-loop containing nucleoside triphosphate hydrolases"/>
    <property type="match status" value="1"/>
</dbReference>
<dbReference type="SMART" id="SM00382">
    <property type="entry name" value="AAA"/>
    <property type="match status" value="1"/>
</dbReference>
<sequence>MTASVSVRGATRTFGSFTALDNVSLDIEAGEFIVLLGPSGCGKTTLLSILGGFLTPSSGSISIGGKDMTGVQPAKRPTTTMFQDYALFPHMRLADNVGFGLRMRGMGKNEREEKALGFLDLVGLKASANRKPHELSGGQRQRVALARALAVDPDVLLLDEPLGALDLKLRRQMQDELKAIQKRVGTTFVHVTHDQEEAMAIADRIVVMNQGRIEDFGPPADIYMRPKSLFSAGFMGEVNLLPGHVLEVATDGVKIETATGTAALPLSRFTHGKPKAGDKVVICVRPEHIHLATQESSIRLGEAEVTGSAFFGTHFRCHLSPLAARDLSLIAHMPQSAPIAPGDRITLALDPAGLTVLPAA</sequence>
<keyword evidence="4 6" id="KW-0067">ATP-binding</keyword>
<feature type="domain" description="ABC transporter" evidence="5">
    <location>
        <begin position="5"/>
        <end position="235"/>
    </location>
</feature>
<dbReference type="Gene3D" id="3.40.50.300">
    <property type="entry name" value="P-loop containing nucleotide triphosphate hydrolases"/>
    <property type="match status" value="1"/>
</dbReference>
<keyword evidence="3" id="KW-0547">Nucleotide-binding</keyword>
<evidence type="ECO:0000256" key="1">
    <source>
        <dbReference type="ARBA" id="ARBA00005417"/>
    </source>
</evidence>
<reference evidence="6 7" key="1">
    <citation type="submission" date="2023-07" db="EMBL/GenBank/DDBJ databases">
        <title>Genomic Encyclopedia of Type Strains, Phase IV (KMG-IV): sequencing the most valuable type-strain genomes for metagenomic binning, comparative biology and taxonomic classification.</title>
        <authorList>
            <person name="Goeker M."/>
        </authorList>
    </citation>
    <scope>NUCLEOTIDE SEQUENCE [LARGE SCALE GENOMIC DNA]</scope>
    <source>
        <strain evidence="6 7">DSM 1112</strain>
    </source>
</reference>
<comment type="caution">
    <text evidence="6">The sequence shown here is derived from an EMBL/GenBank/DDBJ whole genome shotgun (WGS) entry which is preliminary data.</text>
</comment>
<protein>
    <submittedName>
        <fullName evidence="6">Spermidine/putrescine transport system ATP-binding protein</fullName>
    </submittedName>
</protein>
<dbReference type="RefSeq" id="WP_370878507.1">
    <property type="nucleotide sequence ID" value="NZ_JAUSVF010000001.1"/>
</dbReference>
<dbReference type="EMBL" id="JAUSVF010000001">
    <property type="protein sequence ID" value="MDQ0321088.1"/>
    <property type="molecule type" value="Genomic_DNA"/>
</dbReference>
<dbReference type="PANTHER" id="PTHR42781">
    <property type="entry name" value="SPERMIDINE/PUTRESCINE IMPORT ATP-BINDING PROTEIN POTA"/>
    <property type="match status" value="1"/>
</dbReference>